<evidence type="ECO:0008006" key="3">
    <source>
        <dbReference type="Google" id="ProtNLM"/>
    </source>
</evidence>
<evidence type="ECO:0000313" key="2">
    <source>
        <dbReference type="Proteomes" id="UP001364224"/>
    </source>
</evidence>
<protein>
    <recommendedName>
        <fullName evidence="3">Transposase</fullName>
    </recommendedName>
</protein>
<dbReference type="EMBL" id="JAZHRV010000001">
    <property type="protein sequence ID" value="MEH2556982.1"/>
    <property type="molecule type" value="Genomic_DNA"/>
</dbReference>
<comment type="caution">
    <text evidence="1">The sequence shown here is derived from an EMBL/GenBank/DDBJ whole genome shotgun (WGS) entry which is preliminary data.</text>
</comment>
<organism evidence="1 2">
    <name type="scientific">Bradyrhizobium algeriense</name>
    <dbReference type="NCBI Taxonomy" id="634784"/>
    <lineage>
        <taxon>Bacteria</taxon>
        <taxon>Pseudomonadati</taxon>
        <taxon>Pseudomonadota</taxon>
        <taxon>Alphaproteobacteria</taxon>
        <taxon>Hyphomicrobiales</taxon>
        <taxon>Nitrobacteraceae</taxon>
        <taxon>Bradyrhizobium</taxon>
    </lineage>
</organism>
<sequence>MRREIAKLYHVIASQRVGAKRRPMTGSAKQSMRPLCREMDCFASLAVAWRVSCHTGSAIEYFTWLSAKLDSIEAIPSSRVSLFFRNAS</sequence>
<gene>
    <name evidence="1" type="ORF">V1286_004511</name>
</gene>
<keyword evidence="2" id="KW-1185">Reference proteome</keyword>
<evidence type="ECO:0000313" key="1">
    <source>
        <dbReference type="EMBL" id="MEH2556982.1"/>
    </source>
</evidence>
<dbReference type="Proteomes" id="UP001364224">
    <property type="component" value="Unassembled WGS sequence"/>
</dbReference>
<proteinExistence type="predicted"/>
<accession>A0ABU8BEL1</accession>
<reference evidence="1 2" key="1">
    <citation type="submission" date="2024-02" db="EMBL/GenBank/DDBJ databases">
        <title>Adaptive strategies in a cosmopolitan and abundant soil bacterium.</title>
        <authorList>
            <person name="Carini P."/>
        </authorList>
    </citation>
    <scope>NUCLEOTIDE SEQUENCE [LARGE SCALE GENOMIC DNA]</scope>
    <source>
        <strain evidence="1 2">AZCC 1608</strain>
    </source>
</reference>
<name>A0ABU8BEL1_9BRAD</name>